<dbReference type="NCBIfam" id="NF038012">
    <property type="entry name" value="DMT_1"/>
    <property type="match status" value="1"/>
</dbReference>
<dbReference type="PANTHER" id="PTHR40761:SF1">
    <property type="entry name" value="CONSERVED INTEGRAL MEMBRANE ALANINE VALINE AND LEUCINE RICH PROTEIN-RELATED"/>
    <property type="match status" value="1"/>
</dbReference>
<feature type="transmembrane region" description="Helical" evidence="5">
    <location>
        <begin position="274"/>
        <end position="297"/>
    </location>
</feature>
<evidence type="ECO:0000256" key="2">
    <source>
        <dbReference type="ARBA" id="ARBA00022692"/>
    </source>
</evidence>
<accession>A0A917EW15</accession>
<gene>
    <name evidence="6" type="ORF">GCM10011399_17620</name>
</gene>
<dbReference type="Proteomes" id="UP000598775">
    <property type="component" value="Unassembled WGS sequence"/>
</dbReference>
<name>A0A917EW15_9MICO</name>
<evidence type="ECO:0000313" key="7">
    <source>
        <dbReference type="Proteomes" id="UP000598775"/>
    </source>
</evidence>
<proteinExistence type="predicted"/>
<dbReference type="GO" id="GO:0016020">
    <property type="term" value="C:membrane"/>
    <property type="evidence" value="ECO:0007669"/>
    <property type="project" value="UniProtKB-SubCell"/>
</dbReference>
<comment type="caution">
    <text evidence="6">The sequence shown here is derived from an EMBL/GenBank/DDBJ whole genome shotgun (WGS) entry which is preliminary data.</text>
</comment>
<dbReference type="GO" id="GO:0015095">
    <property type="term" value="F:magnesium ion transmembrane transporter activity"/>
    <property type="evidence" value="ECO:0007669"/>
    <property type="project" value="InterPro"/>
</dbReference>
<evidence type="ECO:0000256" key="5">
    <source>
        <dbReference type="SAM" id="Phobius"/>
    </source>
</evidence>
<reference evidence="6 7" key="1">
    <citation type="journal article" date="2014" name="Int. J. Syst. Evol. Microbiol.">
        <title>Complete genome sequence of Corynebacterium casei LMG S-19264T (=DSM 44701T), isolated from a smear-ripened cheese.</title>
        <authorList>
            <consortium name="US DOE Joint Genome Institute (JGI-PGF)"/>
            <person name="Walter F."/>
            <person name="Albersmeier A."/>
            <person name="Kalinowski J."/>
            <person name="Ruckert C."/>
        </authorList>
    </citation>
    <scope>NUCLEOTIDE SEQUENCE [LARGE SCALE GENOMIC DNA]</scope>
    <source>
        <strain evidence="6 7">CGMCC 1.12976</strain>
    </source>
</reference>
<evidence type="ECO:0000313" key="6">
    <source>
        <dbReference type="EMBL" id="GGF24596.1"/>
    </source>
</evidence>
<feature type="transmembrane region" description="Helical" evidence="5">
    <location>
        <begin position="216"/>
        <end position="235"/>
    </location>
</feature>
<feature type="transmembrane region" description="Helical" evidence="5">
    <location>
        <begin position="96"/>
        <end position="114"/>
    </location>
</feature>
<keyword evidence="4 5" id="KW-0472">Membrane</keyword>
<evidence type="ECO:0000256" key="4">
    <source>
        <dbReference type="ARBA" id="ARBA00023136"/>
    </source>
</evidence>
<keyword evidence="7" id="KW-1185">Reference proteome</keyword>
<comment type="subcellular location">
    <subcellularLocation>
        <location evidence="1">Membrane</location>
        <topology evidence="1">Multi-pass membrane protein</topology>
    </subcellularLocation>
</comment>
<dbReference type="InterPro" id="IPR008521">
    <property type="entry name" value="Mg_trans_NIPA"/>
</dbReference>
<evidence type="ECO:0000256" key="3">
    <source>
        <dbReference type="ARBA" id="ARBA00022989"/>
    </source>
</evidence>
<feature type="transmembrane region" description="Helical" evidence="5">
    <location>
        <begin position="126"/>
        <end position="148"/>
    </location>
</feature>
<dbReference type="RefSeq" id="WP_229715189.1">
    <property type="nucleotide sequence ID" value="NZ_BMGP01000003.1"/>
</dbReference>
<feature type="transmembrane region" description="Helical" evidence="5">
    <location>
        <begin position="247"/>
        <end position="268"/>
    </location>
</feature>
<evidence type="ECO:0000256" key="1">
    <source>
        <dbReference type="ARBA" id="ARBA00004141"/>
    </source>
</evidence>
<keyword evidence="2 5" id="KW-0812">Transmembrane</keyword>
<evidence type="ECO:0008006" key="8">
    <source>
        <dbReference type="Google" id="ProtNLM"/>
    </source>
</evidence>
<organism evidence="6 7">
    <name type="scientific">Subtercola lobariae</name>
    <dbReference type="NCBI Taxonomy" id="1588641"/>
    <lineage>
        <taxon>Bacteria</taxon>
        <taxon>Bacillati</taxon>
        <taxon>Actinomycetota</taxon>
        <taxon>Actinomycetes</taxon>
        <taxon>Micrococcales</taxon>
        <taxon>Microbacteriaceae</taxon>
        <taxon>Subtercola</taxon>
    </lineage>
</organism>
<dbReference type="Pfam" id="PF05653">
    <property type="entry name" value="Mg_trans_NIPA"/>
    <property type="match status" value="1"/>
</dbReference>
<feature type="transmembrane region" description="Helical" evidence="5">
    <location>
        <begin position="185"/>
        <end position="204"/>
    </location>
</feature>
<feature type="transmembrane region" description="Helical" evidence="5">
    <location>
        <begin position="72"/>
        <end position="90"/>
    </location>
</feature>
<feature type="transmembrane region" description="Helical" evidence="5">
    <location>
        <begin position="160"/>
        <end position="178"/>
    </location>
</feature>
<feature type="transmembrane region" description="Helical" evidence="5">
    <location>
        <begin position="20"/>
        <end position="38"/>
    </location>
</feature>
<dbReference type="AlphaFoldDB" id="A0A917EW15"/>
<sequence length="305" mass="31550">MSAELQMLSAELSLNPAQFLGIPVALLGAVFLSFGAQLQHSGVKKVEARSTRKVSGGLDLGQFGALFSRPSWVFGTLMLGAAIVLQLVALSLSPLIVVQPLGAVALVITAVLNSRVSHSKLNRASVIAIIMCVGGVGLFVIIAAFSAVDTPVSDQQLETIASIMGIVLVVFVIAFVLFRKRMKAVAYIVGAGVLYGFVATLAKVVISRLQQGDIEWLTVVCLLGMIAGSAAGAYLIQAAYTLGPPDLVIAGLTVIDPIVAVGIGIVVLGEASQAPPLALVGFVLTGILAILGVFGLAKYHPQSEH</sequence>
<dbReference type="EMBL" id="BMGP01000003">
    <property type="protein sequence ID" value="GGF24596.1"/>
    <property type="molecule type" value="Genomic_DNA"/>
</dbReference>
<protein>
    <recommendedName>
        <fullName evidence="8">Multidrug DMT transporter permease</fullName>
    </recommendedName>
</protein>
<dbReference type="PANTHER" id="PTHR40761">
    <property type="entry name" value="CONSERVED INTEGRAL MEMBRANE ALANINE VALINE AND LEUCINE RICH PROTEIN-RELATED"/>
    <property type="match status" value="1"/>
</dbReference>
<keyword evidence="3 5" id="KW-1133">Transmembrane helix</keyword>